<name>A0A7I8JEE0_SPIIN</name>
<dbReference type="EMBL" id="CACRZD030000011">
    <property type="protein sequence ID" value="CAA6668518.1"/>
    <property type="molecule type" value="Genomic_DNA"/>
</dbReference>
<dbReference type="Proteomes" id="UP001189122">
    <property type="component" value="Unassembled WGS sequence"/>
</dbReference>
<proteinExistence type="predicted"/>
<evidence type="ECO:0000313" key="3">
    <source>
        <dbReference type="Proteomes" id="UP001189122"/>
    </source>
</evidence>
<accession>A0A7I8JEE0</accession>
<dbReference type="EMBL" id="LR743598">
    <property type="protein sequence ID" value="CAA2629274.1"/>
    <property type="molecule type" value="Genomic_DNA"/>
</dbReference>
<dbReference type="AlphaFoldDB" id="A0A7I8JEE0"/>
<sequence length="62" mass="6953">MEVGACQRASSSGPHSKRRLSSHLTSREDLEIAHVVFVQGEPSRPWTLHDDPPEHEIISSYT</sequence>
<reference evidence="2 3" key="1">
    <citation type="submission" date="2019-12" db="EMBL/GenBank/DDBJ databases">
        <authorList>
            <person name="Scholz U."/>
            <person name="Mascher M."/>
            <person name="Fiebig A."/>
        </authorList>
    </citation>
    <scope>NUCLEOTIDE SEQUENCE</scope>
</reference>
<protein>
    <submittedName>
        <fullName evidence="2">Uncharacterized protein</fullName>
    </submittedName>
</protein>
<organism evidence="2">
    <name type="scientific">Spirodela intermedia</name>
    <name type="common">Intermediate duckweed</name>
    <dbReference type="NCBI Taxonomy" id="51605"/>
    <lineage>
        <taxon>Eukaryota</taxon>
        <taxon>Viridiplantae</taxon>
        <taxon>Streptophyta</taxon>
        <taxon>Embryophyta</taxon>
        <taxon>Tracheophyta</taxon>
        <taxon>Spermatophyta</taxon>
        <taxon>Magnoliopsida</taxon>
        <taxon>Liliopsida</taxon>
        <taxon>Araceae</taxon>
        <taxon>Lemnoideae</taxon>
        <taxon>Spirodela</taxon>
    </lineage>
</organism>
<gene>
    <name evidence="2" type="ORF">SI7747_11014912</name>
</gene>
<feature type="compositionally biased region" description="Basic and acidic residues" evidence="1">
    <location>
        <begin position="47"/>
        <end position="62"/>
    </location>
</feature>
<evidence type="ECO:0000313" key="2">
    <source>
        <dbReference type="EMBL" id="CAA2629274.1"/>
    </source>
</evidence>
<feature type="region of interest" description="Disordered" evidence="1">
    <location>
        <begin position="1"/>
        <end position="25"/>
    </location>
</feature>
<evidence type="ECO:0000256" key="1">
    <source>
        <dbReference type="SAM" id="MobiDB-lite"/>
    </source>
</evidence>
<keyword evidence="3" id="KW-1185">Reference proteome</keyword>
<feature type="region of interest" description="Disordered" evidence="1">
    <location>
        <begin position="43"/>
        <end position="62"/>
    </location>
</feature>